<keyword evidence="8" id="KW-1185">Reference proteome</keyword>
<dbReference type="GO" id="GO:0004045">
    <property type="term" value="F:peptidyl-tRNA hydrolase activity"/>
    <property type="evidence" value="ECO:0007669"/>
    <property type="project" value="UniProtKB-EC"/>
</dbReference>
<keyword evidence="3 7" id="KW-0378">Hydrolase</keyword>
<gene>
    <name evidence="7" type="ORF">C2E21_8364</name>
</gene>
<accession>A0A2P6TF89</accession>
<dbReference type="PROSITE" id="PS01196">
    <property type="entry name" value="PEPT_TRNA_HYDROL_2"/>
    <property type="match status" value="1"/>
</dbReference>
<evidence type="ECO:0000256" key="1">
    <source>
        <dbReference type="ARBA" id="ARBA00013260"/>
    </source>
</evidence>
<dbReference type="PROSITE" id="PS01195">
    <property type="entry name" value="PEPT_TRNA_HYDROL_1"/>
    <property type="match status" value="1"/>
</dbReference>
<keyword evidence="4" id="KW-0694">RNA-binding</keyword>
<keyword evidence="2" id="KW-0820">tRNA-binding</keyword>
<proteinExistence type="inferred from homology"/>
<sequence>MGQALSLLPPPLRPGRRGVAAAAKVSKAAIDRPGEEDPDLWMICGLGNPGPRYEDNRHNVGFMAVDALARQEGIAVDRLQETAAVGRGRLCGKKILLVKPMTFMNVSGEAVGKLARFYRIPAERVLVVYDDLDLATAAVRLRAKGGHGGHNGMKSIAAHLQGTKDFPRLRIGIGRPPGSMPVHAWVLQDFSKAEREEIDIAVQEAIDIIRSVLTLGMDKAVSGVRVDRNGAVIKPPHANGKKGSGGDGSATGSGKGQGGNAPAAKKQKRAVAAGEEVAATVEPTQQAAAAAAAQQPAMAAAEAR</sequence>
<dbReference type="EMBL" id="LHPG02000019">
    <property type="protein sequence ID" value="PRW32633.1"/>
    <property type="molecule type" value="Genomic_DNA"/>
</dbReference>
<evidence type="ECO:0000313" key="7">
    <source>
        <dbReference type="EMBL" id="PRW32633.1"/>
    </source>
</evidence>
<dbReference type="HAMAP" id="MF_00083">
    <property type="entry name" value="Pept_tRNA_hydro_bact"/>
    <property type="match status" value="1"/>
</dbReference>
<dbReference type="FunFam" id="3.40.50.1470:FF:000001">
    <property type="entry name" value="Peptidyl-tRNA hydrolase"/>
    <property type="match status" value="1"/>
</dbReference>
<dbReference type="PANTHER" id="PTHR17224:SF1">
    <property type="entry name" value="PEPTIDYL-TRNA HYDROLASE"/>
    <property type="match status" value="1"/>
</dbReference>
<evidence type="ECO:0000256" key="5">
    <source>
        <dbReference type="ARBA" id="ARBA00038063"/>
    </source>
</evidence>
<feature type="compositionally biased region" description="Gly residues" evidence="6">
    <location>
        <begin position="242"/>
        <end position="259"/>
    </location>
</feature>
<dbReference type="Proteomes" id="UP000239899">
    <property type="component" value="Unassembled WGS sequence"/>
</dbReference>
<dbReference type="GO" id="GO:0000049">
    <property type="term" value="F:tRNA binding"/>
    <property type="evidence" value="ECO:0007669"/>
    <property type="project" value="UniProtKB-KW"/>
</dbReference>
<dbReference type="InterPro" id="IPR036416">
    <property type="entry name" value="Pept_tRNA_hydro_sf"/>
</dbReference>
<dbReference type="STRING" id="3076.A0A2P6TF89"/>
<protein>
    <recommendedName>
        <fullName evidence="1">peptidyl-tRNA hydrolase</fullName>
        <ecNumber evidence="1">3.1.1.29</ecNumber>
    </recommendedName>
</protein>
<evidence type="ECO:0000256" key="3">
    <source>
        <dbReference type="ARBA" id="ARBA00022801"/>
    </source>
</evidence>
<dbReference type="InterPro" id="IPR018171">
    <property type="entry name" value="Pept_tRNA_hydro_CS"/>
</dbReference>
<comment type="similarity">
    <text evidence="5">Belongs to the PTH family.</text>
</comment>
<reference evidence="7 8" key="1">
    <citation type="journal article" date="2018" name="Plant J.">
        <title>Genome sequences of Chlorella sorokiniana UTEX 1602 and Micractinium conductrix SAG 241.80: implications to maltose excretion by a green alga.</title>
        <authorList>
            <person name="Arriola M.B."/>
            <person name="Velmurugan N."/>
            <person name="Zhang Y."/>
            <person name="Plunkett M.H."/>
            <person name="Hondzo H."/>
            <person name="Barney B.M."/>
        </authorList>
    </citation>
    <scope>NUCLEOTIDE SEQUENCE [LARGE SCALE GENOMIC DNA]</scope>
    <source>
        <strain evidence="8">UTEX 1602</strain>
    </source>
</reference>
<dbReference type="InterPro" id="IPR001328">
    <property type="entry name" value="Pept_tRNA_hydro"/>
</dbReference>
<feature type="region of interest" description="Disordered" evidence="6">
    <location>
        <begin position="231"/>
        <end position="304"/>
    </location>
</feature>
<name>A0A2P6TF89_CHLSO</name>
<dbReference type="EC" id="3.1.1.29" evidence="1"/>
<dbReference type="Gene3D" id="3.40.50.1470">
    <property type="entry name" value="Peptidyl-tRNA hydrolase"/>
    <property type="match status" value="1"/>
</dbReference>
<evidence type="ECO:0000313" key="8">
    <source>
        <dbReference type="Proteomes" id="UP000239899"/>
    </source>
</evidence>
<dbReference type="PANTHER" id="PTHR17224">
    <property type="entry name" value="PEPTIDYL-TRNA HYDROLASE"/>
    <property type="match status" value="1"/>
</dbReference>
<dbReference type="Pfam" id="PF01195">
    <property type="entry name" value="Pept_tRNA_hydro"/>
    <property type="match status" value="1"/>
</dbReference>
<dbReference type="AlphaFoldDB" id="A0A2P6TF89"/>
<organism evidence="7 8">
    <name type="scientific">Chlorella sorokiniana</name>
    <name type="common">Freshwater green alga</name>
    <dbReference type="NCBI Taxonomy" id="3076"/>
    <lineage>
        <taxon>Eukaryota</taxon>
        <taxon>Viridiplantae</taxon>
        <taxon>Chlorophyta</taxon>
        <taxon>core chlorophytes</taxon>
        <taxon>Trebouxiophyceae</taxon>
        <taxon>Chlorellales</taxon>
        <taxon>Chlorellaceae</taxon>
        <taxon>Chlorella clade</taxon>
        <taxon>Chlorella</taxon>
    </lineage>
</organism>
<dbReference type="SUPFAM" id="SSF53178">
    <property type="entry name" value="Peptidyl-tRNA hydrolase-like"/>
    <property type="match status" value="1"/>
</dbReference>
<evidence type="ECO:0000256" key="4">
    <source>
        <dbReference type="ARBA" id="ARBA00022884"/>
    </source>
</evidence>
<dbReference type="OrthoDB" id="1711136at2759"/>
<comment type="caution">
    <text evidence="7">The sequence shown here is derived from an EMBL/GenBank/DDBJ whole genome shotgun (WGS) entry which is preliminary data.</text>
</comment>
<evidence type="ECO:0000256" key="6">
    <source>
        <dbReference type="SAM" id="MobiDB-lite"/>
    </source>
</evidence>
<dbReference type="CDD" id="cd00462">
    <property type="entry name" value="PTH"/>
    <property type="match status" value="1"/>
</dbReference>
<feature type="compositionally biased region" description="Low complexity" evidence="6">
    <location>
        <begin position="270"/>
        <end position="304"/>
    </location>
</feature>
<dbReference type="NCBIfam" id="TIGR00447">
    <property type="entry name" value="pth"/>
    <property type="match status" value="1"/>
</dbReference>
<evidence type="ECO:0000256" key="2">
    <source>
        <dbReference type="ARBA" id="ARBA00022555"/>
    </source>
</evidence>